<dbReference type="EMBL" id="CAJVPY010005337">
    <property type="protein sequence ID" value="CAG8640920.1"/>
    <property type="molecule type" value="Genomic_DNA"/>
</dbReference>
<protein>
    <submittedName>
        <fullName evidence="1">6895_t:CDS:1</fullName>
    </submittedName>
</protein>
<dbReference type="Proteomes" id="UP000789405">
    <property type="component" value="Unassembled WGS sequence"/>
</dbReference>
<evidence type="ECO:0000313" key="2">
    <source>
        <dbReference type="Proteomes" id="UP000789405"/>
    </source>
</evidence>
<keyword evidence="2" id="KW-1185">Reference proteome</keyword>
<proteinExistence type="predicted"/>
<dbReference type="OrthoDB" id="10371710at2759"/>
<evidence type="ECO:0000313" key="1">
    <source>
        <dbReference type="EMBL" id="CAG8640920.1"/>
    </source>
</evidence>
<comment type="caution">
    <text evidence="1">The sequence shown here is derived from an EMBL/GenBank/DDBJ whole genome shotgun (WGS) entry which is preliminary data.</text>
</comment>
<name>A0A9N9H1R5_9GLOM</name>
<sequence>MATVLTRTVASFFSNNGVIISKNIAKKGINIKEKNIVLAITEKKYISEFDENAISVGGGCECECEKCKSLNEIDVEKGMENDQYVYAICLTEMGLLDYIVYHHRTTYNSDSNKD</sequence>
<accession>A0A9N9H1R5</accession>
<organism evidence="1 2">
    <name type="scientific">Dentiscutata erythropus</name>
    <dbReference type="NCBI Taxonomy" id="1348616"/>
    <lineage>
        <taxon>Eukaryota</taxon>
        <taxon>Fungi</taxon>
        <taxon>Fungi incertae sedis</taxon>
        <taxon>Mucoromycota</taxon>
        <taxon>Glomeromycotina</taxon>
        <taxon>Glomeromycetes</taxon>
        <taxon>Diversisporales</taxon>
        <taxon>Gigasporaceae</taxon>
        <taxon>Dentiscutata</taxon>
    </lineage>
</organism>
<gene>
    <name evidence="1" type="ORF">DERYTH_LOCUS9652</name>
</gene>
<reference evidence="1" key="1">
    <citation type="submission" date="2021-06" db="EMBL/GenBank/DDBJ databases">
        <authorList>
            <person name="Kallberg Y."/>
            <person name="Tangrot J."/>
            <person name="Rosling A."/>
        </authorList>
    </citation>
    <scope>NUCLEOTIDE SEQUENCE</scope>
    <source>
        <strain evidence="1">MA453B</strain>
    </source>
</reference>
<dbReference type="AlphaFoldDB" id="A0A9N9H1R5"/>